<feature type="domain" description="Adaptive response protein AidB N-terminal" evidence="7">
    <location>
        <begin position="18"/>
        <end position="172"/>
    </location>
</feature>
<dbReference type="RefSeq" id="WP_275279703.1">
    <property type="nucleotide sequence ID" value="NZ_CP119108.1"/>
</dbReference>
<dbReference type="InterPro" id="IPR006091">
    <property type="entry name" value="Acyl-CoA_Oxase/DH_mid-dom"/>
</dbReference>
<evidence type="ECO:0000313" key="9">
    <source>
        <dbReference type="Proteomes" id="UP001214553"/>
    </source>
</evidence>
<name>A0ABY8C6A2_9MICO</name>
<dbReference type="InterPro" id="IPR036250">
    <property type="entry name" value="AcylCo_DH-like_C"/>
</dbReference>
<dbReference type="Proteomes" id="UP001214553">
    <property type="component" value="Chromosome"/>
</dbReference>
<evidence type="ECO:0000256" key="4">
    <source>
        <dbReference type="RuleBase" id="RU362125"/>
    </source>
</evidence>
<evidence type="ECO:0000256" key="2">
    <source>
        <dbReference type="ARBA" id="ARBA00022630"/>
    </source>
</evidence>
<evidence type="ECO:0000256" key="3">
    <source>
        <dbReference type="ARBA" id="ARBA00022827"/>
    </source>
</evidence>
<dbReference type="InterPro" id="IPR009075">
    <property type="entry name" value="AcylCo_DH/oxidase_C"/>
</dbReference>
<organism evidence="8 9">
    <name type="scientific">Microbacterium horticulturae</name>
    <dbReference type="NCBI Taxonomy" id="3028316"/>
    <lineage>
        <taxon>Bacteria</taxon>
        <taxon>Bacillati</taxon>
        <taxon>Actinomycetota</taxon>
        <taxon>Actinomycetes</taxon>
        <taxon>Micrococcales</taxon>
        <taxon>Microbacteriaceae</taxon>
        <taxon>Microbacterium</taxon>
    </lineage>
</organism>
<sequence>MTTIGRGLQPGGTHLVENQPEWRVDVDEYALNLPLTQGVEAFGAGWAGDDLHEIGALVGSEDFQRDAFLAHAHPPVAHTFDRWGFRLDEVEYDESYHRIIGSAIARGAHTSAWADPRPGAAVARAAAFMLFAQIEPGHACPISMTHSAVASLKESPWIADTWLPRLYSREYDRHLLPASQKPSALIGMAMTEKQGGSDVRANTTVGVHVSGHSYQISGHKWFCSAPMSDAFLVLAQTRRGGTEEGLSCLFVPRVLPHGQRNVFRIQRLKDKVGNRSNASAEIEFDGTVGRLLGEPGRGVRTIIEMVQRTRLDCVLGTAAGMRQSVAEAVWHARGRRAFGRDLVDQPAMTAVLADLALESEAAMLMGLRLAQAFEAEASAADVAFRRLATPVSKYWVCKRGPQHAYEAMECLGGNGYTETFPLGRRFREQPVMAIWEGSGNVIALDVLRALARDPESAAALQDELASTQGAHRLLDAHVARTMALLHEIAKDDLDAAAAHARRLTEDLALALQASVMLRHAPQVDAEAFLSARLGDDRGWQYGVLPRGTDAAAIVARH</sequence>
<dbReference type="Pfam" id="PF18158">
    <property type="entry name" value="AidB_N"/>
    <property type="match status" value="1"/>
</dbReference>
<accession>A0ABY8C6A2</accession>
<protein>
    <submittedName>
        <fullName evidence="8">Acyl-CoA dehydrogenase family protein</fullName>
    </submittedName>
</protein>
<dbReference type="InterPro" id="IPR041504">
    <property type="entry name" value="AidB_N"/>
</dbReference>
<keyword evidence="9" id="KW-1185">Reference proteome</keyword>
<feature type="domain" description="Acyl-CoA oxidase/dehydrogenase middle" evidence="6">
    <location>
        <begin position="187"/>
        <end position="286"/>
    </location>
</feature>
<evidence type="ECO:0000259" key="5">
    <source>
        <dbReference type="Pfam" id="PF00441"/>
    </source>
</evidence>
<dbReference type="Gene3D" id="1.20.140.10">
    <property type="entry name" value="Butyryl-CoA Dehydrogenase, subunit A, domain 3"/>
    <property type="match status" value="1"/>
</dbReference>
<comment type="similarity">
    <text evidence="1 4">Belongs to the acyl-CoA dehydrogenase family.</text>
</comment>
<dbReference type="PANTHER" id="PTHR42707">
    <property type="entry name" value="ACYL-COA DEHYDROGENASE"/>
    <property type="match status" value="1"/>
</dbReference>
<feature type="domain" description="Acyl-CoA dehydrogenase/oxidase C-terminal" evidence="5">
    <location>
        <begin position="296"/>
        <end position="450"/>
    </location>
</feature>
<evidence type="ECO:0000313" key="8">
    <source>
        <dbReference type="EMBL" id="WEG10348.1"/>
    </source>
</evidence>
<keyword evidence="4" id="KW-0560">Oxidoreductase</keyword>
<keyword evidence="2 4" id="KW-0285">Flavoprotein</keyword>
<dbReference type="SUPFAM" id="SSF56645">
    <property type="entry name" value="Acyl-CoA dehydrogenase NM domain-like"/>
    <property type="match status" value="1"/>
</dbReference>
<evidence type="ECO:0000259" key="6">
    <source>
        <dbReference type="Pfam" id="PF02770"/>
    </source>
</evidence>
<dbReference type="Pfam" id="PF00441">
    <property type="entry name" value="Acyl-CoA_dh_1"/>
    <property type="match status" value="1"/>
</dbReference>
<dbReference type="Pfam" id="PF02770">
    <property type="entry name" value="Acyl-CoA_dh_M"/>
    <property type="match status" value="1"/>
</dbReference>
<keyword evidence="3 4" id="KW-0274">FAD</keyword>
<comment type="cofactor">
    <cofactor evidence="4">
        <name>FAD</name>
        <dbReference type="ChEBI" id="CHEBI:57692"/>
    </cofactor>
</comment>
<dbReference type="InterPro" id="IPR052904">
    <property type="entry name" value="Acyl-CoA_dehydrogenase-like"/>
</dbReference>
<proteinExistence type="inferred from homology"/>
<gene>
    <name evidence="8" type="ORF">PU630_07315</name>
</gene>
<dbReference type="SUPFAM" id="SSF47203">
    <property type="entry name" value="Acyl-CoA dehydrogenase C-terminal domain-like"/>
    <property type="match status" value="1"/>
</dbReference>
<evidence type="ECO:0000259" key="7">
    <source>
        <dbReference type="Pfam" id="PF18158"/>
    </source>
</evidence>
<dbReference type="PANTHER" id="PTHR42707:SF3">
    <property type="entry name" value="ACYL-COA DEHYDROGENASE AIDB-RELATED"/>
    <property type="match status" value="1"/>
</dbReference>
<evidence type="ECO:0000256" key="1">
    <source>
        <dbReference type="ARBA" id="ARBA00009347"/>
    </source>
</evidence>
<dbReference type="Gene3D" id="6.10.250.600">
    <property type="match status" value="1"/>
</dbReference>
<dbReference type="InterPro" id="IPR009100">
    <property type="entry name" value="AcylCoA_DH/oxidase_NM_dom_sf"/>
</dbReference>
<dbReference type="Gene3D" id="2.40.110.20">
    <property type="match status" value="1"/>
</dbReference>
<reference evidence="8 9" key="1">
    <citation type="submission" date="2023-03" db="EMBL/GenBank/DDBJ databases">
        <title>Genome sequence of Microbacterium sp. KACC 23027.</title>
        <authorList>
            <person name="Kim S."/>
            <person name="Heo J."/>
            <person name="Kwon S.-W."/>
        </authorList>
    </citation>
    <scope>NUCLEOTIDE SEQUENCE [LARGE SCALE GENOMIC DNA]</scope>
    <source>
        <strain evidence="8 9">KACC 23027</strain>
    </source>
</reference>
<dbReference type="EMBL" id="CP119108">
    <property type="protein sequence ID" value="WEG10348.1"/>
    <property type="molecule type" value="Genomic_DNA"/>
</dbReference>